<evidence type="ECO:0000259" key="2">
    <source>
        <dbReference type="SMART" id="SM00460"/>
    </source>
</evidence>
<accession>A0A518BEX1</accession>
<dbReference type="InterPro" id="IPR038765">
    <property type="entry name" value="Papain-like_cys_pep_sf"/>
</dbReference>
<dbReference type="EC" id="2.3.2.13" evidence="3"/>
<dbReference type="InterPro" id="IPR025403">
    <property type="entry name" value="TgpA-like_C"/>
</dbReference>
<gene>
    <name evidence="3" type="primary">tgpA</name>
    <name evidence="3" type="ORF">Pla133_06030</name>
</gene>
<dbReference type="InterPro" id="IPR052901">
    <property type="entry name" value="Bact_TGase-like"/>
</dbReference>
<dbReference type="GO" id="GO:0003810">
    <property type="term" value="F:protein-glutamine gamma-glutamyltransferase activity"/>
    <property type="evidence" value="ECO:0007669"/>
    <property type="project" value="UniProtKB-EC"/>
</dbReference>
<dbReference type="PROSITE" id="PS51257">
    <property type="entry name" value="PROKAR_LIPOPROTEIN"/>
    <property type="match status" value="1"/>
</dbReference>
<organism evidence="3 4">
    <name type="scientific">Engelhardtia mirabilis</name>
    <dbReference type="NCBI Taxonomy" id="2528011"/>
    <lineage>
        <taxon>Bacteria</taxon>
        <taxon>Pseudomonadati</taxon>
        <taxon>Planctomycetota</taxon>
        <taxon>Planctomycetia</taxon>
        <taxon>Planctomycetia incertae sedis</taxon>
        <taxon>Engelhardtia</taxon>
    </lineage>
</organism>
<feature type="domain" description="Transglutaminase-like" evidence="2">
    <location>
        <begin position="485"/>
        <end position="556"/>
    </location>
</feature>
<dbReference type="Proteomes" id="UP000316921">
    <property type="component" value="Chromosome"/>
</dbReference>
<evidence type="ECO:0000313" key="3">
    <source>
        <dbReference type="EMBL" id="QDU65538.1"/>
    </source>
</evidence>
<keyword evidence="1" id="KW-1133">Transmembrane helix</keyword>
<dbReference type="RefSeq" id="WP_145062259.1">
    <property type="nucleotide sequence ID" value="NZ_CP036287.1"/>
</dbReference>
<evidence type="ECO:0000256" key="1">
    <source>
        <dbReference type="SAM" id="Phobius"/>
    </source>
</evidence>
<evidence type="ECO:0000313" key="4">
    <source>
        <dbReference type="Proteomes" id="UP000316921"/>
    </source>
</evidence>
<dbReference type="PANTHER" id="PTHR42736">
    <property type="entry name" value="PROTEIN-GLUTAMINE GAMMA-GLUTAMYLTRANSFERASE"/>
    <property type="match status" value="1"/>
</dbReference>
<feature type="transmembrane region" description="Helical" evidence="1">
    <location>
        <begin position="83"/>
        <end position="115"/>
    </location>
</feature>
<dbReference type="AlphaFoldDB" id="A0A518BEX1"/>
<keyword evidence="3" id="KW-0808">Transferase</keyword>
<dbReference type="KEGG" id="pbap:Pla133_06030"/>
<reference evidence="3 4" key="1">
    <citation type="submission" date="2019-02" db="EMBL/GenBank/DDBJ databases">
        <title>Deep-cultivation of Planctomycetes and their phenomic and genomic characterization uncovers novel biology.</title>
        <authorList>
            <person name="Wiegand S."/>
            <person name="Jogler M."/>
            <person name="Boedeker C."/>
            <person name="Pinto D."/>
            <person name="Vollmers J."/>
            <person name="Rivas-Marin E."/>
            <person name="Kohn T."/>
            <person name="Peeters S.H."/>
            <person name="Heuer A."/>
            <person name="Rast P."/>
            <person name="Oberbeckmann S."/>
            <person name="Bunk B."/>
            <person name="Jeske O."/>
            <person name="Meyerdierks A."/>
            <person name="Storesund J.E."/>
            <person name="Kallscheuer N."/>
            <person name="Luecker S."/>
            <person name="Lage O.M."/>
            <person name="Pohl T."/>
            <person name="Merkel B.J."/>
            <person name="Hornburger P."/>
            <person name="Mueller R.-W."/>
            <person name="Bruemmer F."/>
            <person name="Labrenz M."/>
            <person name="Spormann A.M."/>
            <person name="Op den Camp H."/>
            <person name="Overmann J."/>
            <person name="Amann R."/>
            <person name="Jetten M.S.M."/>
            <person name="Mascher T."/>
            <person name="Medema M.H."/>
            <person name="Devos D.P."/>
            <person name="Kaster A.-K."/>
            <person name="Ovreas L."/>
            <person name="Rohde M."/>
            <person name="Galperin M.Y."/>
            <person name="Jogler C."/>
        </authorList>
    </citation>
    <scope>NUCLEOTIDE SEQUENCE [LARGE SCALE GENOMIC DNA]</scope>
    <source>
        <strain evidence="3 4">Pla133</strain>
    </source>
</reference>
<sequence>MTPSVQRNEGLERVAAGMVAAASIGSCMAGTLGLLAQCDSARDAGAAALWLGLHVVLAWRAHLPTELDGRPGGASRAPGPWRQVGWTVVQVLVLSALVGAVGTPLAFLPAILIWLQVTLLRIADRDALAAFAMAVAATQAWFAVQIAPGPATGLLLLFTGLAALIGLALVDSRATRRLPRRLPRGARSSGTESRTQVWRHVASAAALGSIVLFATLLLRGLGGQVADWVVGDPVDSARSRLAAGASASTGGVETRTRAARRLSERVGYGGSLGDLGEDVVVEVWVSKEGQPPSQVAPSLHLAALHLDTFTDEGIRSTVGAELVRDDDDGREDDWVELRPERAFDREILVRAVPIAVGSGARAPLMHVDPLVAVKLPQVRYHPRGLLTTAGAAEEVLTYLMRSARPADPLQALQPGGPAAGSDRHARQLPAESAALEYLRARALGVVGDARTDGEKVRRVLAHFRRGYRYSFIGSELEGLDGLVDFVRRREGFCTAFATTATLFLRLVDVPARLVTGYHLDEFDPDRGSYIGRDNDAHAWFEVQFEGLGWVSFDPTPPAEVDAARAGEQREPGVGDWLAAIGDDFAAWREGGNFGDVIERLGALPGAVLASIGAAGLAAAVALVALLILVARLLWRARSTARGARRAEEGEAEVTTPEDWYRILLAHLSRLGHPRSAGSTPREHARRLTANGFDEAEAVDHSVDLLYRERFAALALEREERSALAALIDRLRARSPGEPR</sequence>
<dbReference type="SMART" id="SM00460">
    <property type="entry name" value="TGc"/>
    <property type="match status" value="1"/>
</dbReference>
<feature type="transmembrane region" description="Helical" evidence="1">
    <location>
        <begin position="197"/>
        <end position="218"/>
    </location>
</feature>
<feature type="transmembrane region" description="Helical" evidence="1">
    <location>
        <begin position="127"/>
        <end position="147"/>
    </location>
</feature>
<dbReference type="EMBL" id="CP036287">
    <property type="protein sequence ID" value="QDU65538.1"/>
    <property type="molecule type" value="Genomic_DNA"/>
</dbReference>
<keyword evidence="1" id="KW-0812">Transmembrane</keyword>
<feature type="transmembrane region" description="Helical" evidence="1">
    <location>
        <begin position="153"/>
        <end position="170"/>
    </location>
</feature>
<feature type="transmembrane region" description="Helical" evidence="1">
    <location>
        <begin position="14"/>
        <end position="35"/>
    </location>
</feature>
<protein>
    <submittedName>
        <fullName evidence="3">Protein-glutamine gamma-glutamyltransferase</fullName>
        <ecNumber evidence="3">2.3.2.13</ecNumber>
    </submittedName>
</protein>
<proteinExistence type="predicted"/>
<dbReference type="Gene3D" id="3.10.620.30">
    <property type="match status" value="1"/>
</dbReference>
<dbReference type="PANTHER" id="PTHR42736:SF1">
    <property type="entry name" value="PROTEIN-GLUTAMINE GAMMA-GLUTAMYLTRANSFERASE"/>
    <property type="match status" value="1"/>
</dbReference>
<dbReference type="InterPro" id="IPR002931">
    <property type="entry name" value="Transglutaminase-like"/>
</dbReference>
<dbReference type="Pfam" id="PF01841">
    <property type="entry name" value="Transglut_core"/>
    <property type="match status" value="1"/>
</dbReference>
<keyword evidence="1" id="KW-0472">Membrane</keyword>
<feature type="transmembrane region" description="Helical" evidence="1">
    <location>
        <begin position="607"/>
        <end position="634"/>
    </location>
</feature>
<keyword evidence="4" id="KW-1185">Reference proteome</keyword>
<keyword evidence="3" id="KW-0012">Acyltransferase</keyword>
<dbReference type="Pfam" id="PF13559">
    <property type="entry name" value="DUF4129"/>
    <property type="match status" value="1"/>
</dbReference>
<feature type="transmembrane region" description="Helical" evidence="1">
    <location>
        <begin position="47"/>
        <end position="63"/>
    </location>
</feature>
<dbReference type="SUPFAM" id="SSF54001">
    <property type="entry name" value="Cysteine proteinases"/>
    <property type="match status" value="1"/>
</dbReference>
<name>A0A518BEX1_9BACT</name>